<sequence>MASDGMSFDVSGMDEVLGRIDAVDYDIKRKGGRFALRKAAQVLRNQARENAERVDDPDTPEDISKNIVERWSGRTFKKTGDMKFRVGVMGGAGGRKSASAQSALPGGDTRHFMCLEFGTEDAPAQPIFRPVAGQAGQQAVDEFAKQYDKAVARALKRAKKRAGK</sequence>
<dbReference type="AlphaFoldDB" id="A0A851HZG3"/>
<protein>
    <recommendedName>
        <fullName evidence="3">Phage protein, HK97 gp10 family</fullName>
    </recommendedName>
</protein>
<name>A0A851HZG3_9GAMM</name>
<accession>A0A851HZG3</accession>
<organism evidence="1 2">
    <name type="scientific">Marinobacter adhaerens</name>
    <dbReference type="NCBI Taxonomy" id="1033846"/>
    <lineage>
        <taxon>Bacteria</taxon>
        <taxon>Pseudomonadati</taxon>
        <taxon>Pseudomonadota</taxon>
        <taxon>Gammaproteobacteria</taxon>
        <taxon>Pseudomonadales</taxon>
        <taxon>Marinobacteraceae</taxon>
        <taxon>Marinobacter</taxon>
    </lineage>
</organism>
<dbReference type="EMBL" id="JABEVQ010000006">
    <property type="protein sequence ID" value="NWN92295.1"/>
    <property type="molecule type" value="Genomic_DNA"/>
</dbReference>
<dbReference type="Pfam" id="PF04883">
    <property type="entry name" value="HK97-gp10_like"/>
    <property type="match status" value="1"/>
</dbReference>
<reference evidence="1 2" key="1">
    <citation type="submission" date="2020-03" db="EMBL/GenBank/DDBJ databases">
        <title>Metagenomic, metatranscriptomic, and metabolomic analyses revealed the key microbes and metabolic features during the fermentation of ganjang, Korean traditional soy sauce.</title>
        <authorList>
            <person name="Chun B.H."/>
            <person name="Jeon C.O."/>
        </authorList>
    </citation>
    <scope>NUCLEOTIDE SEQUENCE [LARGE SCALE GENOMIC DNA]</scope>
    <source>
        <strain evidence="1 2">KG14</strain>
    </source>
</reference>
<proteinExistence type="predicted"/>
<dbReference type="NCBIfam" id="TIGR01725">
    <property type="entry name" value="phge_HK97_gp10"/>
    <property type="match status" value="1"/>
</dbReference>
<evidence type="ECO:0008006" key="3">
    <source>
        <dbReference type="Google" id="ProtNLM"/>
    </source>
</evidence>
<dbReference type="InterPro" id="IPR010064">
    <property type="entry name" value="HK97-gp10_tail"/>
</dbReference>
<keyword evidence="2" id="KW-1185">Reference proteome</keyword>
<gene>
    <name evidence="1" type="ORF">HLV39_12415</name>
</gene>
<evidence type="ECO:0000313" key="2">
    <source>
        <dbReference type="Proteomes" id="UP000536442"/>
    </source>
</evidence>
<evidence type="ECO:0000313" key="1">
    <source>
        <dbReference type="EMBL" id="NWN92295.1"/>
    </source>
</evidence>
<comment type="caution">
    <text evidence="1">The sequence shown here is derived from an EMBL/GenBank/DDBJ whole genome shotgun (WGS) entry which is preliminary data.</text>
</comment>
<dbReference type="Proteomes" id="UP000536442">
    <property type="component" value="Unassembled WGS sequence"/>
</dbReference>